<accession>A0AAW1QV71</accession>
<feature type="domain" description="Dynamin-type G" evidence="2">
    <location>
        <begin position="32"/>
        <end position="319"/>
    </location>
</feature>
<dbReference type="CDD" id="cd08771">
    <property type="entry name" value="DLP_1"/>
    <property type="match status" value="1"/>
</dbReference>
<dbReference type="AlphaFoldDB" id="A0AAW1QV71"/>
<organism evidence="3 4">
    <name type="scientific">Elliptochloris bilobata</name>
    <dbReference type="NCBI Taxonomy" id="381761"/>
    <lineage>
        <taxon>Eukaryota</taxon>
        <taxon>Viridiplantae</taxon>
        <taxon>Chlorophyta</taxon>
        <taxon>core chlorophytes</taxon>
        <taxon>Trebouxiophyceae</taxon>
        <taxon>Trebouxiophyceae incertae sedis</taxon>
        <taxon>Elliptochloris clade</taxon>
        <taxon>Elliptochloris</taxon>
    </lineage>
</organism>
<dbReference type="InterPro" id="IPR022812">
    <property type="entry name" value="Dynamin"/>
</dbReference>
<dbReference type="GO" id="GO:0005874">
    <property type="term" value="C:microtubule"/>
    <property type="evidence" value="ECO:0007669"/>
    <property type="project" value="TreeGrafter"/>
</dbReference>
<proteinExistence type="predicted"/>
<dbReference type="GO" id="GO:0003924">
    <property type="term" value="F:GTPase activity"/>
    <property type="evidence" value="ECO:0007669"/>
    <property type="project" value="InterPro"/>
</dbReference>
<dbReference type="Proteomes" id="UP001445335">
    <property type="component" value="Unassembled WGS sequence"/>
</dbReference>
<reference evidence="3 4" key="1">
    <citation type="journal article" date="2024" name="Nat. Commun.">
        <title>Phylogenomics reveals the evolutionary origins of lichenization in chlorophyte algae.</title>
        <authorList>
            <person name="Puginier C."/>
            <person name="Libourel C."/>
            <person name="Otte J."/>
            <person name="Skaloud P."/>
            <person name="Haon M."/>
            <person name="Grisel S."/>
            <person name="Petersen M."/>
            <person name="Berrin J.G."/>
            <person name="Delaux P.M."/>
            <person name="Dal Grande F."/>
            <person name="Keller J."/>
        </authorList>
    </citation>
    <scope>NUCLEOTIDE SEQUENCE [LARGE SCALE GENOMIC DNA]</scope>
    <source>
        <strain evidence="3 4">SAG 245.80</strain>
    </source>
</reference>
<dbReference type="Pfam" id="PF00350">
    <property type="entry name" value="Dynamin_N"/>
    <property type="match status" value="1"/>
</dbReference>
<dbReference type="InterPro" id="IPR027417">
    <property type="entry name" value="P-loop_NTPase"/>
</dbReference>
<feature type="region of interest" description="Disordered" evidence="1">
    <location>
        <begin position="568"/>
        <end position="634"/>
    </location>
</feature>
<comment type="caution">
    <text evidence="3">The sequence shown here is derived from an EMBL/GenBank/DDBJ whole genome shotgun (WGS) entry which is preliminary data.</text>
</comment>
<name>A0AAW1QV71_9CHLO</name>
<evidence type="ECO:0000313" key="3">
    <source>
        <dbReference type="EMBL" id="KAK9825379.1"/>
    </source>
</evidence>
<gene>
    <name evidence="3" type="ORF">WJX81_007027</name>
</gene>
<dbReference type="PROSITE" id="PS51718">
    <property type="entry name" value="G_DYNAMIN_2"/>
    <property type="match status" value="1"/>
</dbReference>
<protein>
    <recommendedName>
        <fullName evidence="2">Dynamin-type G domain-containing protein</fullName>
    </recommendedName>
</protein>
<dbReference type="SMART" id="SM00053">
    <property type="entry name" value="DYNc"/>
    <property type="match status" value="1"/>
</dbReference>
<dbReference type="SUPFAM" id="SSF52540">
    <property type="entry name" value="P-loop containing nucleoside triphosphate hydrolases"/>
    <property type="match status" value="1"/>
</dbReference>
<dbReference type="PRINTS" id="PR00195">
    <property type="entry name" value="DYNAMIN"/>
</dbReference>
<evidence type="ECO:0000313" key="4">
    <source>
        <dbReference type="Proteomes" id="UP001445335"/>
    </source>
</evidence>
<dbReference type="GO" id="GO:0008017">
    <property type="term" value="F:microtubule binding"/>
    <property type="evidence" value="ECO:0007669"/>
    <property type="project" value="TreeGrafter"/>
</dbReference>
<dbReference type="InterPro" id="IPR045063">
    <property type="entry name" value="Dynamin_N"/>
</dbReference>
<keyword evidence="4" id="KW-1185">Reference proteome</keyword>
<dbReference type="GO" id="GO:0016020">
    <property type="term" value="C:membrane"/>
    <property type="evidence" value="ECO:0007669"/>
    <property type="project" value="TreeGrafter"/>
</dbReference>
<evidence type="ECO:0000256" key="1">
    <source>
        <dbReference type="SAM" id="MobiDB-lite"/>
    </source>
</evidence>
<dbReference type="GO" id="GO:0005525">
    <property type="term" value="F:GTP binding"/>
    <property type="evidence" value="ECO:0007669"/>
    <property type="project" value="InterPro"/>
</dbReference>
<dbReference type="InterPro" id="IPR001401">
    <property type="entry name" value="Dynamin_GTPase"/>
</dbReference>
<dbReference type="InterPro" id="IPR030381">
    <property type="entry name" value="G_DYNAMIN_dom"/>
</dbReference>
<evidence type="ECO:0000259" key="2">
    <source>
        <dbReference type="PROSITE" id="PS51718"/>
    </source>
</evidence>
<dbReference type="EMBL" id="JALJOU010000075">
    <property type="protein sequence ID" value="KAK9825379.1"/>
    <property type="molecule type" value="Genomic_DNA"/>
</dbReference>
<sequence>MDDDMLFNSPDSKIRYEAYTRLQAACSAFGEELPIPEIVAIGGQSDGKSSLLEAFLGFRFNVREVEMGTRRPLIVQMVHDPSADTPRCRLQEEHSEEYGPPIVPETAVADAVKSRTEAHLRQTGGTVSAKPIVMRAEYAYCPNLTIIDTPGFILKAREGEGDTTPNDILSMVKQQAAPGHRLILFLQQSSVEWCSSLWMHVVQEVDPDFQRTVVVASKFDNRLKEFAERWEVDRYLSAAGYLSANVKPFFVALPKERTVSSSAAWRASIAEVDAATLRCLREQVAGGFDEERFGARIGFGNLKRFLEGELARRYRDAAPATLALLAERCGGARGELAAAQAHLHALTDVPTLRRDAMRHVAAMAADVAGVLAGGAAGPDPAVHGLTTAEERATCSASQWPGVATEEVVPPHADLRLYGAAAFERCLQEFQKATKILGFPPVARERVASLLLAEGMRAGGGPPAAARAAAELARAAARALLAPLLGTACSRLAACLRRAFEVAAEGPSLTSGGAAEALRPYVAFHAELRTAFQHFVGRLEAQCRELVAHHLETATSVWSAADLAAALPAPEPAAEDAQSENIPPATEPQLARSPLRESQMSVPETPSPHFLAQKRRAPAGKPRAAPSHQDGGSHAAICQAAERQFRAIREAVAARAAPATLKAAFLEPLARDLPAELAMHVFARTDADFMGLFVASGAVAVLEAKRDALARRLDGLLRCKDEFAELARCL</sequence>
<dbReference type="Gene3D" id="3.40.50.300">
    <property type="entry name" value="P-loop containing nucleotide triphosphate hydrolases"/>
    <property type="match status" value="1"/>
</dbReference>
<dbReference type="FunFam" id="3.40.50.300:FF:001030">
    <property type="entry name" value="Dynamin-related protein 5A"/>
    <property type="match status" value="1"/>
</dbReference>
<dbReference type="GO" id="GO:0005737">
    <property type="term" value="C:cytoplasm"/>
    <property type="evidence" value="ECO:0007669"/>
    <property type="project" value="TreeGrafter"/>
</dbReference>
<dbReference type="PANTHER" id="PTHR11566">
    <property type="entry name" value="DYNAMIN"/>
    <property type="match status" value="1"/>
</dbReference>
<dbReference type="PANTHER" id="PTHR11566:SF169">
    <property type="entry name" value="DYNAMIN-LIKE PROTEIN C"/>
    <property type="match status" value="1"/>
</dbReference>